<dbReference type="OrthoDB" id="4578848at2"/>
<keyword evidence="2" id="KW-1185">Reference proteome</keyword>
<protein>
    <submittedName>
        <fullName evidence="1">Uncharacterized protein</fullName>
    </submittedName>
</protein>
<dbReference type="KEGG" id="mdx:BTO20_06040"/>
<proteinExistence type="predicted"/>
<gene>
    <name evidence="1" type="ORF">BTO20_06040</name>
</gene>
<evidence type="ECO:0000313" key="1">
    <source>
        <dbReference type="EMBL" id="ART68200.1"/>
    </source>
</evidence>
<dbReference type="RefSeq" id="WP_087074222.1">
    <property type="nucleotide sequence ID" value="NZ_CP020809.1"/>
</dbReference>
<reference evidence="1 2" key="1">
    <citation type="submission" date="2017-04" db="EMBL/GenBank/DDBJ databases">
        <title>Whole Genome Sequence of 1,4-Dioxane Degrading Bacterium Mycobacterium dioxanotrophicus PH-06.</title>
        <authorList>
            <person name="He Y."/>
        </authorList>
    </citation>
    <scope>NUCLEOTIDE SEQUENCE [LARGE SCALE GENOMIC DNA]</scope>
    <source>
        <strain evidence="1 2">PH-06</strain>
    </source>
</reference>
<accession>A0A1Y0BZ43</accession>
<name>A0A1Y0BZ43_9MYCO</name>
<dbReference type="EMBL" id="CP020809">
    <property type="protein sequence ID" value="ART68200.1"/>
    <property type="molecule type" value="Genomic_DNA"/>
</dbReference>
<organism evidence="1 2">
    <name type="scientific">Mycobacterium dioxanotrophicus</name>
    <dbReference type="NCBI Taxonomy" id="482462"/>
    <lineage>
        <taxon>Bacteria</taxon>
        <taxon>Bacillati</taxon>
        <taxon>Actinomycetota</taxon>
        <taxon>Actinomycetes</taxon>
        <taxon>Mycobacteriales</taxon>
        <taxon>Mycobacteriaceae</taxon>
        <taxon>Mycobacterium</taxon>
    </lineage>
</organism>
<sequence>MAFAVVKGLSLRATKVDRCGTPLPGLANRIVTDGFIQANLDPNMKDANELTQENAAGKECVSDRTPPERRWWNTELQLCGVDPDLWSMMLSWARILDYDGNPIGVRDRKSVDADTGVMFEIWTGGEGDDDCPAPTDDSIFTAASTGKQYGYLAFAGSEFVSGAIPVGAQVSTFTLTGRTIAPKNWGRGPYNVAAIDSSGTPGRLLVPAYSKEDDNHLLFFRTPVEPPKPTDGACELNISSVFAAPNYYFGGPASEPAADVAPPQPICNGKKYTVAVSGTGNWQAKVGTVPSANIAHTALASAVQSAIEALSNVEVGQVQVVGTAGNYTVTLDPSLPALTADSTGLTGGTVTVTPL</sequence>
<dbReference type="Proteomes" id="UP000195331">
    <property type="component" value="Chromosome"/>
</dbReference>
<dbReference type="AlphaFoldDB" id="A0A1Y0BZ43"/>
<evidence type="ECO:0000313" key="2">
    <source>
        <dbReference type="Proteomes" id="UP000195331"/>
    </source>
</evidence>